<feature type="region of interest" description="Disordered" evidence="1">
    <location>
        <begin position="44"/>
        <end position="70"/>
    </location>
</feature>
<protein>
    <submittedName>
        <fullName evidence="2">Uncharacterized protein</fullName>
    </submittedName>
</protein>
<organism evidence="2 3">
    <name type="scientific">Effusibacillus dendaii</name>
    <dbReference type="NCBI Taxonomy" id="2743772"/>
    <lineage>
        <taxon>Bacteria</taxon>
        <taxon>Bacillati</taxon>
        <taxon>Bacillota</taxon>
        <taxon>Bacilli</taxon>
        <taxon>Bacillales</taxon>
        <taxon>Alicyclobacillaceae</taxon>
        <taxon>Effusibacillus</taxon>
    </lineage>
</organism>
<feature type="compositionally biased region" description="Basic and acidic residues" evidence="1">
    <location>
        <begin position="59"/>
        <end position="70"/>
    </location>
</feature>
<evidence type="ECO:0000256" key="1">
    <source>
        <dbReference type="SAM" id="MobiDB-lite"/>
    </source>
</evidence>
<accession>A0A7I8DCU5</accession>
<dbReference type="EMBL" id="AP023366">
    <property type="protein sequence ID" value="BCJ85731.1"/>
    <property type="molecule type" value="Genomic_DNA"/>
</dbReference>
<dbReference type="RefSeq" id="WP_200759811.1">
    <property type="nucleotide sequence ID" value="NZ_AP023366.1"/>
</dbReference>
<evidence type="ECO:0000313" key="2">
    <source>
        <dbReference type="EMBL" id="BCJ85731.1"/>
    </source>
</evidence>
<name>A0A7I8DCU5_9BACL</name>
<sequence>MRENNPLKGIWNRIAGGETQETELSEELTNAYFGNKEAWQLENRQTESNQDGALANDELADHEIEPTDAD</sequence>
<reference evidence="2 3" key="1">
    <citation type="submission" date="2020-08" db="EMBL/GenBank/DDBJ databases">
        <title>Complete Genome Sequence of Effusibacillus dendaii Strain skT53, Isolated from Farmland soil.</title>
        <authorList>
            <person name="Konishi T."/>
            <person name="Kawasaki H."/>
        </authorList>
    </citation>
    <scope>NUCLEOTIDE SEQUENCE [LARGE SCALE GENOMIC DNA]</scope>
    <source>
        <strain evidence="3">skT53</strain>
    </source>
</reference>
<dbReference type="AlphaFoldDB" id="A0A7I8DCU5"/>
<dbReference type="KEGG" id="eff:skT53_07160"/>
<proteinExistence type="predicted"/>
<evidence type="ECO:0000313" key="3">
    <source>
        <dbReference type="Proteomes" id="UP000593802"/>
    </source>
</evidence>
<keyword evidence="3" id="KW-1185">Reference proteome</keyword>
<gene>
    <name evidence="2" type="ORF">skT53_07160</name>
</gene>
<dbReference type="Proteomes" id="UP000593802">
    <property type="component" value="Chromosome"/>
</dbReference>